<comment type="caution">
    <text evidence="2">The sequence shown here is derived from an EMBL/GenBank/DDBJ whole genome shotgun (WGS) entry which is preliminary data.</text>
</comment>
<dbReference type="OrthoDB" id="2866996at2759"/>
<evidence type="ECO:0000313" key="2">
    <source>
        <dbReference type="EMBL" id="MBW0522841.1"/>
    </source>
</evidence>
<dbReference type="Proteomes" id="UP000765509">
    <property type="component" value="Unassembled WGS sequence"/>
</dbReference>
<organism evidence="2 3">
    <name type="scientific">Austropuccinia psidii MF-1</name>
    <dbReference type="NCBI Taxonomy" id="1389203"/>
    <lineage>
        <taxon>Eukaryota</taxon>
        <taxon>Fungi</taxon>
        <taxon>Dikarya</taxon>
        <taxon>Basidiomycota</taxon>
        <taxon>Pucciniomycotina</taxon>
        <taxon>Pucciniomycetes</taxon>
        <taxon>Pucciniales</taxon>
        <taxon>Sphaerophragmiaceae</taxon>
        <taxon>Austropuccinia</taxon>
    </lineage>
</organism>
<evidence type="ECO:0000256" key="1">
    <source>
        <dbReference type="SAM" id="MobiDB-lite"/>
    </source>
</evidence>
<feature type="region of interest" description="Disordered" evidence="1">
    <location>
        <begin position="1"/>
        <end position="25"/>
    </location>
</feature>
<dbReference type="Gene3D" id="2.60.40.10">
    <property type="entry name" value="Immunoglobulins"/>
    <property type="match status" value="1"/>
</dbReference>
<accession>A0A9Q3EI95</accession>
<gene>
    <name evidence="2" type="ORF">O181_062556</name>
</gene>
<dbReference type="InterPro" id="IPR013783">
    <property type="entry name" value="Ig-like_fold"/>
</dbReference>
<reference evidence="2" key="1">
    <citation type="submission" date="2021-03" db="EMBL/GenBank/DDBJ databases">
        <title>Draft genome sequence of rust myrtle Austropuccinia psidii MF-1, a brazilian biotype.</title>
        <authorList>
            <person name="Quecine M.C."/>
            <person name="Pachon D.M.R."/>
            <person name="Bonatelli M.L."/>
            <person name="Correr F.H."/>
            <person name="Franceschini L.M."/>
            <person name="Leite T.F."/>
            <person name="Margarido G.R.A."/>
            <person name="Almeida C.A."/>
            <person name="Ferrarezi J.A."/>
            <person name="Labate C.A."/>
        </authorList>
    </citation>
    <scope>NUCLEOTIDE SEQUENCE</scope>
    <source>
        <strain evidence="2">MF-1</strain>
    </source>
</reference>
<proteinExistence type="predicted"/>
<dbReference type="InterPro" id="IPR036156">
    <property type="entry name" value="Beta-gal/glucu_dom_sf"/>
</dbReference>
<evidence type="ECO:0000313" key="3">
    <source>
        <dbReference type="Proteomes" id="UP000765509"/>
    </source>
</evidence>
<dbReference type="EMBL" id="AVOT02029855">
    <property type="protein sequence ID" value="MBW0522841.1"/>
    <property type="molecule type" value="Genomic_DNA"/>
</dbReference>
<sequence>MPGERTTRISLQTFESGPSSTTGKGISAYLEQEKNQLTLQKRREKPRANPLNTPLAYFWIHRTVIDIHKKGNLLAILISHLFHSSYWKSFLPGQHKNFNPDQNKPWILDITLPITSAHSLHHTSLTLLALLVETSVCLEPKMLSITKPADYINLGPDYFLTAQYTIDHQSIELWYPAMLGNPKLYDLELTLSFNFNDQEHNSSQLTWYEGVGF</sequence>
<dbReference type="SUPFAM" id="SSF49303">
    <property type="entry name" value="beta-Galactosidase/glucuronidase domain"/>
    <property type="match status" value="1"/>
</dbReference>
<dbReference type="AlphaFoldDB" id="A0A9Q3EI95"/>
<feature type="compositionally biased region" description="Polar residues" evidence="1">
    <location>
        <begin position="8"/>
        <end position="24"/>
    </location>
</feature>
<name>A0A9Q3EI95_9BASI</name>
<protein>
    <submittedName>
        <fullName evidence="2">Uncharacterized protein</fullName>
    </submittedName>
</protein>
<keyword evidence="3" id="KW-1185">Reference proteome</keyword>